<dbReference type="InterPro" id="IPR051531">
    <property type="entry name" value="N-acetyltransferase"/>
</dbReference>
<evidence type="ECO:0000313" key="3">
    <source>
        <dbReference type="Proteomes" id="UP000662939"/>
    </source>
</evidence>
<reference evidence="2" key="1">
    <citation type="submission" date="2021-02" db="EMBL/GenBank/DDBJ databases">
        <title>Natronoglycomyces albus gen. nov., sp. nov, a haloalkaliphilic actinobacterium from a soda solonchak soil.</title>
        <authorList>
            <person name="Sorokin D.Y."/>
            <person name="Khijniak T.V."/>
            <person name="Zakharycheva A.P."/>
            <person name="Boueva O.V."/>
            <person name="Ariskina E.V."/>
            <person name="Hahnke R.L."/>
            <person name="Bunk B."/>
            <person name="Sproer C."/>
            <person name="Schumann P."/>
            <person name="Evtushenko L.I."/>
            <person name="Kublanov I.V."/>
        </authorList>
    </citation>
    <scope>NUCLEOTIDE SEQUENCE</scope>
    <source>
        <strain evidence="2">DSM 106290</strain>
    </source>
</reference>
<dbReference type="Pfam" id="PF13302">
    <property type="entry name" value="Acetyltransf_3"/>
    <property type="match status" value="1"/>
</dbReference>
<dbReference type="RefSeq" id="WP_213170625.1">
    <property type="nucleotide sequence ID" value="NZ_CP070496.1"/>
</dbReference>
<dbReference type="EMBL" id="CP070496">
    <property type="protein sequence ID" value="QSB04628.1"/>
    <property type="molecule type" value="Genomic_DNA"/>
</dbReference>
<dbReference type="CDD" id="cd04301">
    <property type="entry name" value="NAT_SF"/>
    <property type="match status" value="1"/>
</dbReference>
<gene>
    <name evidence="2" type="ORF">JQS30_12720</name>
</gene>
<dbReference type="KEGG" id="nav:JQS30_12720"/>
<sequence>MSPKTTALNTDIDPFPYSTERLILRRFGPPDADDVFSYRQLPEVAKYLYLIQPWTRETTAQDLSIQAKATFAADNDDLQLAVTRPEDPRVIGEVRLRIESIAAGQVEIGYIFHPEFQGRGYATEAATALLRLAFDTYGFHRAYARLDEENRGSVALCRRLGMRQEARLVENDIRDGVRGTELIFGMLASEWHSR</sequence>
<dbReference type="InterPro" id="IPR016181">
    <property type="entry name" value="Acyl_CoA_acyltransferase"/>
</dbReference>
<feature type="domain" description="N-acetyltransferase" evidence="1">
    <location>
        <begin position="36"/>
        <end position="189"/>
    </location>
</feature>
<dbReference type="GO" id="GO:0016747">
    <property type="term" value="F:acyltransferase activity, transferring groups other than amino-acyl groups"/>
    <property type="evidence" value="ECO:0007669"/>
    <property type="project" value="InterPro"/>
</dbReference>
<keyword evidence="3" id="KW-1185">Reference proteome</keyword>
<dbReference type="PANTHER" id="PTHR43792">
    <property type="entry name" value="GNAT FAMILY, PUTATIVE (AFU_ORTHOLOGUE AFUA_3G00765)-RELATED-RELATED"/>
    <property type="match status" value="1"/>
</dbReference>
<dbReference type="SUPFAM" id="SSF55729">
    <property type="entry name" value="Acyl-CoA N-acyltransferases (Nat)"/>
    <property type="match status" value="1"/>
</dbReference>
<protein>
    <submittedName>
        <fullName evidence="2">GNAT family N-acetyltransferase</fullName>
    </submittedName>
</protein>
<dbReference type="AlphaFoldDB" id="A0A895XSL6"/>
<dbReference type="Gene3D" id="3.40.630.30">
    <property type="match status" value="1"/>
</dbReference>
<dbReference type="PANTHER" id="PTHR43792:SF1">
    <property type="entry name" value="N-ACETYLTRANSFERASE DOMAIN-CONTAINING PROTEIN"/>
    <property type="match status" value="1"/>
</dbReference>
<accession>A0A895XSL6</accession>
<name>A0A895XSL6_9ACTN</name>
<evidence type="ECO:0000259" key="1">
    <source>
        <dbReference type="PROSITE" id="PS51186"/>
    </source>
</evidence>
<dbReference type="Proteomes" id="UP000662939">
    <property type="component" value="Chromosome"/>
</dbReference>
<dbReference type="InterPro" id="IPR000182">
    <property type="entry name" value="GNAT_dom"/>
</dbReference>
<dbReference type="PROSITE" id="PS51186">
    <property type="entry name" value="GNAT"/>
    <property type="match status" value="1"/>
</dbReference>
<evidence type="ECO:0000313" key="2">
    <source>
        <dbReference type="EMBL" id="QSB04628.1"/>
    </source>
</evidence>
<organism evidence="2 3">
    <name type="scientific">Natronoglycomyces albus</name>
    <dbReference type="NCBI Taxonomy" id="2811108"/>
    <lineage>
        <taxon>Bacteria</taxon>
        <taxon>Bacillati</taxon>
        <taxon>Actinomycetota</taxon>
        <taxon>Actinomycetes</taxon>
        <taxon>Glycomycetales</taxon>
        <taxon>Glycomycetaceae</taxon>
        <taxon>Natronoglycomyces</taxon>
    </lineage>
</organism>
<proteinExistence type="predicted"/>